<evidence type="ECO:0000259" key="4">
    <source>
        <dbReference type="Pfam" id="PF15445"/>
    </source>
</evidence>
<dbReference type="InterPro" id="IPR041480">
    <property type="entry name" value="CIDR1_gamma"/>
</dbReference>
<evidence type="ECO:0000259" key="7">
    <source>
        <dbReference type="Pfam" id="PF22672"/>
    </source>
</evidence>
<dbReference type="InterPro" id="IPR029210">
    <property type="entry name" value="PfEMP1_NTS"/>
</dbReference>
<evidence type="ECO:0000259" key="6">
    <source>
        <dbReference type="Pfam" id="PF18562"/>
    </source>
</evidence>
<evidence type="ECO:0008006" key="10">
    <source>
        <dbReference type="Google" id="ProtNLM"/>
    </source>
</evidence>
<dbReference type="InterPro" id="IPR054595">
    <property type="entry name" value="DBL_C"/>
</dbReference>
<accession>A0A0L7KCT6</accession>
<feature type="compositionally biased region" description="Polar residues" evidence="1">
    <location>
        <begin position="1012"/>
        <end position="1029"/>
    </location>
</feature>
<dbReference type="VEuPathDB" id="PlasmoDB:PfHB3_080014600"/>
<organism evidence="8 9">
    <name type="scientific">Plasmodium falciparum (isolate HB3)</name>
    <dbReference type="NCBI Taxonomy" id="137071"/>
    <lineage>
        <taxon>Eukaryota</taxon>
        <taxon>Sar</taxon>
        <taxon>Alveolata</taxon>
        <taxon>Apicomplexa</taxon>
        <taxon>Aconoidasida</taxon>
        <taxon>Haemosporida</taxon>
        <taxon>Plasmodiidae</taxon>
        <taxon>Plasmodium</taxon>
        <taxon>Plasmodium (Laverania)</taxon>
    </lineage>
</organism>
<feature type="compositionally biased region" description="Basic and acidic residues" evidence="1">
    <location>
        <begin position="1667"/>
        <end position="1682"/>
    </location>
</feature>
<dbReference type="InterPro" id="IPR042202">
    <property type="entry name" value="Duffy-ag-bd_sf"/>
</dbReference>
<evidence type="ECO:0000259" key="3">
    <source>
        <dbReference type="Pfam" id="PF05424"/>
    </source>
</evidence>
<feature type="domain" description="Duffy-antigen binding" evidence="3">
    <location>
        <begin position="979"/>
        <end position="1186"/>
    </location>
</feature>
<feature type="region of interest" description="Disordered" evidence="1">
    <location>
        <begin position="521"/>
        <end position="541"/>
    </location>
</feature>
<dbReference type="Gene3D" id="1.20.1310.20">
    <property type="entry name" value="Duffy-antigen binding domain"/>
    <property type="match status" value="2"/>
</dbReference>
<dbReference type="InterPro" id="IPR029211">
    <property type="entry name" value="PfEMP1_ATS"/>
</dbReference>
<dbReference type="InterPro" id="IPR004258">
    <property type="entry name" value="DBL"/>
</dbReference>
<protein>
    <recommendedName>
        <fullName evidence="10">Erythrocyte membrane protein 1</fullName>
    </recommendedName>
</protein>
<feature type="compositionally biased region" description="Acidic residues" evidence="1">
    <location>
        <begin position="863"/>
        <end position="896"/>
    </location>
</feature>
<dbReference type="Gene3D" id="1.20.58.830">
    <property type="match status" value="3"/>
</dbReference>
<sequence>MAPGGRQVGGGSPQDEDAKHMFDRIGKDVYDQVKNDAQTYKGELEGNLSFASIFDTETTGSLDPCSSDYTTRFDARGDPCKKDAKGIDVDRFSVKEQAEYDNKKIKCSNGGACAPFRRLHLCNKNFPNINSKDSSKAKHDLLLDVCYAAKYEGNSIALHYPQYQTTYGNFPFEFCTVLARSFADIGDIIRGKDLYGGNNKRRQQLEENLKTIFGHIYEELKKDRKNGAEELQKRYNGDEANNFFQLREDWWTANRNDVWKAITCSADKGNAYFRTTCDSGDNRGGAQARNKCTCNNGDVPTYFDYVPQYLRWLHEWAEDFCRKKNKKIKDVKRNCRGPSGTDKYCSRNGYDCEKTVRARGKLRYGNRCIDCLYACNPYVHWIDKKKEEFDKQKKKYDEEMQKYTNEAVGSGSRKKRGATTTKYDGYEKIFYKKLQETEYKDVGKFLEKLSEEKACKEVNDKEGGTIDFKQVNSASSTSGRTAVSDASGTNDINNGTFYRSKYCQPCPHCGVRKTNGNEWEKKKEDDKCNSGKLYEPKKDATPTPINFLYSGDRHEEINKKLEQFCKTQIGNGSVPGGASVSNSDSKELYQEWQCYEGKDVQKVGQDDEDDHDYDQDVKNAGGLCILPNPKKNKEESQSNSQNNHADIQKTFHDFFYYWVAHMLKDSIYWRTKKIKKCLENGKQTKCKNNNKCNSDCGCFERWVEKKKNEWGKIKEQFSKQDFGKQGGLLGVFGSGYVLQENLKEEFLKGDSEDDSAQDTQNSLDAEELKHLKHLSEMLQKENAQQTAGGSGTGAMCGTGVASDNEKETLMDKLIDYEKKEAENCKKTQEECNKQKQQQQEQATRARARSLDSVPGSPPPAGPVEEDEDADSSDEEEEEEEEHVDGEQDTTVDAVPDETEVVEETATDTSVEVCKIVDDLFKDGTTLKNACSTKYVNGREKFPNWKCISGDKIATDSEAKGRQRRDADSTVTATGNDGAICVPPRRRRLYIGKIKEWADKIGDLKAQSGVETTVNGVSTSPQGDAASPSNPRDDAALREAFIKSAAIETFFLWHKFKMERKKPEKKKDESALNPLLFPNIDDEEDTAIEPDPQEELRKGEIPDDFMRQMFYTFGDYRDILFGNDIGRNMDEIEKKIKDVFRNGGAKDDQQRKTFWEKYGKDIWDGMVCGLSYASEKKDTMRSQLISNSNYNDVTFIGGLNSDNTKLINFSRRPQFFRWLEEWGEEFCKKRTDKLAKVKEKCQGYNAGQHKIYCSGDGHDCTDDKRKYNDMFADLDCPGCYEHCRKYRKWIEKKVEEFYKQKNIYENEISKLNINYSNNVHDPKVYENLKKHSSAPNFLSSFNHCKPGEDNKDESNIIDFTKPLETFSPSTYCKTCPLHGVTCRGDRCNDIDGKQPTWEDVLKGKNNDDNKTTNINIQMIDRSLQYFQNHLEKSLFKESYLLKSIRDQKWICSFINENMDVCKLNNYKESIDINQYITFKVFLENWLQDFIEGYYISKRKIDLCTKNNEHTIIEGCKCKCVEEWLNQKTKEWEQIKTHFKKQDRGEAYPIESKVKNFLHQGLFDSDVEKAIKPFESLDKLEESIECNATMTSEKKEGSKRDLVKFLLNILQKKIKPCQTEPDQKTQCHKSPPPDEYEESPEDDTSTTSVVPEFCEQFVKPEAPPPKVPEIPKEEDKDKRDEEKPASPTDDVDTDSAGTEKLPTPPAPAPVPRSRPKQRKKQKRQITPKEYRLTDVLLPSAFPLSVGIAFVALSYFVLKKKTKSTIDLLRVIDIPKGDYGIPTMKSKNRYIPYASDLYKGKTYIYMEGDSGDDYTFMSDTTDVTSSESEYEELDINDIYVPGSSKYKTLIEVVLEPSKRDTMNTQSDIPLNDKLDSNKLTDEEWNQLKQDFISNILQNSQMDLPQNNISRDTSINIHPDVSILHDSMEEKPFITSIHNRNLHNGNEVTYNINLDVPISTNINTTTNNTTNDTISGKNNSYSGTDLVNDSLNSDQHIDIYDELLKRKENELFGTNHTKHTTTNSVAKKTHNDPIVNQINLFHKWLDRHRNMCEQWDKNKKEELLDKLKKEWEQDYNNNSGDIHNRYENVLNTDVSIQINMNDPKPINEFTNMDTNPDNFIKDTILDDLDKHPETYFYDIYDDDITYFDIDDEKTPMGDIHIKEQTKMNALHNNKMNELLEKEYPISDIWNI</sequence>
<dbReference type="Pfam" id="PF15445">
    <property type="entry name" value="ATS"/>
    <property type="match status" value="1"/>
</dbReference>
<dbReference type="KEGG" id="pfh:PFHG_02429"/>
<dbReference type="FunFam" id="1.20.58.830:FF:000002">
    <property type="entry name" value="Erythrocyte membrane protein 1, PfEMP1"/>
    <property type="match status" value="1"/>
</dbReference>
<dbReference type="SUPFAM" id="SSF140924">
    <property type="entry name" value="Duffy binding domain-like"/>
    <property type="match status" value="4"/>
</dbReference>
<evidence type="ECO:0000313" key="9">
    <source>
        <dbReference type="Proteomes" id="UP000054289"/>
    </source>
</evidence>
<gene>
    <name evidence="8" type="ORF">PFHG_02429</name>
</gene>
<evidence type="ECO:0000259" key="5">
    <source>
        <dbReference type="Pfam" id="PF15447"/>
    </source>
</evidence>
<feature type="domain" description="Duffy-binding-like" evidence="2">
    <location>
        <begin position="654"/>
        <end position="830"/>
    </location>
</feature>
<dbReference type="GO" id="GO:0016020">
    <property type="term" value="C:membrane"/>
    <property type="evidence" value="ECO:0007669"/>
    <property type="project" value="InterPro"/>
</dbReference>
<feature type="region of interest" description="Disordered" evidence="1">
    <location>
        <begin position="1"/>
        <end position="22"/>
    </location>
</feature>
<feature type="region of interest" description="Disordered" evidence="1">
    <location>
        <begin position="1615"/>
        <end position="1725"/>
    </location>
</feature>
<feature type="region of interest" description="Disordered" evidence="1">
    <location>
        <begin position="1012"/>
        <end position="1031"/>
    </location>
</feature>
<feature type="region of interest" description="Disordered" evidence="1">
    <location>
        <begin position="827"/>
        <end position="896"/>
    </location>
</feature>
<feature type="compositionally biased region" description="Pro residues" evidence="1">
    <location>
        <begin position="1700"/>
        <end position="1710"/>
    </location>
</feature>
<feature type="compositionally biased region" description="Gly residues" evidence="1">
    <location>
        <begin position="1"/>
        <end position="12"/>
    </location>
</feature>
<evidence type="ECO:0000256" key="1">
    <source>
        <dbReference type="SAM" id="MobiDB-lite"/>
    </source>
</evidence>
<feature type="domain" description="Duffy-binding-like" evidence="2">
    <location>
        <begin position="1480"/>
        <end position="1622"/>
    </location>
</feature>
<feature type="domain" description="Cysteine-rich interdomain region 1 gamma" evidence="6">
    <location>
        <begin position="1410"/>
        <end position="1464"/>
    </location>
</feature>
<dbReference type="Pfam" id="PF22672">
    <property type="entry name" value="DBL_C"/>
    <property type="match status" value="2"/>
</dbReference>
<dbReference type="EMBL" id="CH671971">
    <property type="protein sequence ID" value="KOB60669.1"/>
    <property type="molecule type" value="Genomic_DNA"/>
</dbReference>
<dbReference type="FunFam" id="1.20.58.830:FF:000003">
    <property type="entry name" value="Erythrocyte membrane protein 1, PfEMP1"/>
    <property type="match status" value="1"/>
</dbReference>
<dbReference type="Pfam" id="PF03011">
    <property type="entry name" value="PFEMP"/>
    <property type="match status" value="2"/>
</dbReference>
<feature type="domain" description="Plasmodium falciparum erythrocyte membrane protein-1 N-terminal segment" evidence="5">
    <location>
        <begin position="17"/>
        <end position="52"/>
    </location>
</feature>
<feature type="domain" description="Duffy-antigen binding" evidence="3">
    <location>
        <begin position="111"/>
        <end position="311"/>
    </location>
</feature>
<dbReference type="FunFam" id="1.20.1310.20:FF:000001">
    <property type="entry name" value="Erythrocyte membrane protein 1, PfEMP1"/>
    <property type="match status" value="1"/>
</dbReference>
<reference evidence="8 9" key="1">
    <citation type="submission" date="2006-03" db="EMBL/GenBank/DDBJ databases">
        <title>Annotation of Plasmodium falciparum HB3.</title>
        <authorList>
            <consortium name="The Broad Institute Genome Sequencing Platform"/>
            <person name="Volkman S.K."/>
            <person name="Neafsey D.E."/>
            <person name="Dash A.P."/>
            <person name="Chitnis C.E."/>
            <person name="Hartl D.L."/>
            <person name="Young S.K."/>
            <person name="Zeng Q."/>
            <person name="Koehrsen M."/>
            <person name="Alvarado L."/>
            <person name="Berlin A."/>
            <person name="Borenstein D."/>
            <person name="Chapman S.B."/>
            <person name="Chen Z."/>
            <person name="Engels R."/>
            <person name="Freedman E."/>
            <person name="Gellesch M."/>
            <person name="Goldberg J."/>
            <person name="Griggs A."/>
            <person name="Gujja S."/>
            <person name="Heilman E.R."/>
            <person name="Heiman D.I."/>
            <person name="Howarth C."/>
            <person name="Jen D."/>
            <person name="Larson L."/>
            <person name="Mehta T."/>
            <person name="Neiman D."/>
            <person name="Park D."/>
            <person name="Pearson M."/>
            <person name="Roberts A."/>
            <person name="Saif S."/>
            <person name="Shea T."/>
            <person name="Shenoy N."/>
            <person name="Sisk P."/>
            <person name="Stolte C."/>
            <person name="Sykes S."/>
            <person name="Walk T."/>
            <person name="White J."/>
            <person name="Yandava C."/>
            <person name="Haas B."/>
            <person name="Henn M.R."/>
            <person name="Nusbaum C."/>
            <person name="Birren B."/>
        </authorList>
    </citation>
    <scope>NUCLEOTIDE SEQUENCE [LARGE SCALE GENOMIC DNA]</scope>
    <source>
        <strain evidence="8">HB3</strain>
    </source>
</reference>
<dbReference type="FunFam" id="1.20.58.1930:FF:000001">
    <property type="entry name" value="Erythrocyte membrane protein 1, PfEMP1"/>
    <property type="match status" value="1"/>
</dbReference>
<feature type="domain" description="Duffy-binding-like" evidence="7">
    <location>
        <begin position="315"/>
        <end position="473"/>
    </location>
</feature>
<dbReference type="FunFam" id="1.20.58.830:FF:000004">
    <property type="entry name" value="Erythrocyte membrane protein 1, PfEMP1"/>
    <property type="match status" value="1"/>
</dbReference>
<dbReference type="Gene3D" id="1.10.1900.40">
    <property type="entry name" value="Acidic terminal segments, variant surface antigen of PfEMP1"/>
    <property type="match status" value="2"/>
</dbReference>
<evidence type="ECO:0000259" key="2">
    <source>
        <dbReference type="Pfam" id="PF03011"/>
    </source>
</evidence>
<feature type="compositionally biased region" description="Acidic residues" evidence="1">
    <location>
        <begin position="1632"/>
        <end position="1642"/>
    </location>
</feature>
<feature type="domain" description="Plasmodium falciparum erythrocyte membrane protein 1 acidic terminal segment" evidence="4">
    <location>
        <begin position="1739"/>
        <end position="2187"/>
    </location>
</feature>
<feature type="region of interest" description="Disordered" evidence="1">
    <location>
        <begin position="621"/>
        <end position="642"/>
    </location>
</feature>
<feature type="compositionally biased region" description="Basic and acidic residues" evidence="1">
    <location>
        <begin position="521"/>
        <end position="540"/>
    </location>
</feature>
<dbReference type="Pfam" id="PF15447">
    <property type="entry name" value="NTS"/>
    <property type="match status" value="1"/>
</dbReference>
<feature type="compositionally biased region" description="Basic residues" evidence="1">
    <location>
        <begin position="1711"/>
        <end position="1723"/>
    </location>
</feature>
<evidence type="ECO:0000313" key="8">
    <source>
        <dbReference type="EMBL" id="KOB60669.1"/>
    </source>
</evidence>
<dbReference type="Proteomes" id="UP000054289">
    <property type="component" value="Unassembled WGS sequence"/>
</dbReference>
<feature type="domain" description="Duffy-binding-like" evidence="7">
    <location>
        <begin position="1220"/>
        <end position="1368"/>
    </location>
</feature>
<dbReference type="Pfam" id="PF18562">
    <property type="entry name" value="CIDR1_gamma"/>
    <property type="match status" value="1"/>
</dbReference>
<dbReference type="Pfam" id="PF05424">
    <property type="entry name" value="Duffy_binding"/>
    <property type="match status" value="2"/>
</dbReference>
<dbReference type="InterPro" id="IPR044932">
    <property type="entry name" value="PfEMP1_ATS_sf"/>
</dbReference>
<name>A0A0L7KCT6_PLAFX</name>
<dbReference type="FunFam" id="1.10.1900.40:FF:000001">
    <property type="entry name" value="Erythrocyte membrane protein 1"/>
    <property type="match status" value="1"/>
</dbReference>
<dbReference type="Gene3D" id="1.20.58.1930">
    <property type="match status" value="1"/>
</dbReference>
<dbReference type="OMA" id="IEICTEN"/>
<dbReference type="GO" id="GO:0046789">
    <property type="term" value="F:host cell surface receptor binding"/>
    <property type="evidence" value="ECO:0007669"/>
    <property type="project" value="InterPro"/>
</dbReference>
<dbReference type="InterPro" id="IPR008602">
    <property type="entry name" value="Duffy-antigen-binding"/>
</dbReference>
<proteinExistence type="predicted"/>
<reference evidence="9" key="2">
    <citation type="submission" date="2006-03" db="EMBL/GenBank/DDBJ databases">
        <title>The genome sequence of the Plasmodium falciparum HB3.</title>
        <authorList>
            <consortium name="The Broad Institute Genome Sequencing Platform"/>
            <person name="Birren B."/>
            <person name="Lander E."/>
            <person name="Galagan J."/>
            <person name="Nusbaum C."/>
            <person name="Devon K."/>
            <person name="Henn M."/>
            <person name="Jaffe D."/>
            <person name="Butler J."/>
            <person name="Alvarez P."/>
            <person name="Gnerre S."/>
            <person name="Grabherr M."/>
            <person name="Kleber M."/>
            <person name="Mauceli E."/>
            <person name="Brockman W."/>
            <person name="MacCallum I.A."/>
            <person name="Rounsley S."/>
            <person name="Young S."/>
            <person name="LaButti K."/>
            <person name="Pushparaj V."/>
            <person name="DeCaprio D."/>
            <person name="Crawford M."/>
            <person name="Koehrsen M."/>
            <person name="Engels R."/>
            <person name="Montgomery P."/>
            <person name="Pearson M."/>
            <person name="Howarth C."/>
            <person name="Larson L."/>
            <person name="Luoma S."/>
            <person name="White J."/>
            <person name="Kodira C."/>
            <person name="Zeng Q."/>
            <person name="Oleary S."/>
            <person name="Yandava C."/>
            <person name="Alvarado L."/>
            <person name="Wirth D."/>
            <person name="Volkman S."/>
            <person name="Hartl D."/>
        </authorList>
    </citation>
    <scope>NUCLEOTIDE SEQUENCE [LARGE SCALE GENOMIC DNA]</scope>
</reference>
<feature type="region of interest" description="Disordered" evidence="1">
    <location>
        <begin position="780"/>
        <end position="802"/>
    </location>
</feature>